<organism evidence="3">
    <name type="scientific">Nothobranchius kadleci</name>
    <name type="common">African annual killifish</name>
    <dbReference type="NCBI Taxonomy" id="1051664"/>
    <lineage>
        <taxon>Eukaryota</taxon>
        <taxon>Metazoa</taxon>
        <taxon>Chordata</taxon>
        <taxon>Craniata</taxon>
        <taxon>Vertebrata</taxon>
        <taxon>Euteleostomi</taxon>
        <taxon>Actinopterygii</taxon>
        <taxon>Neopterygii</taxon>
        <taxon>Teleostei</taxon>
        <taxon>Neoteleostei</taxon>
        <taxon>Acanthomorphata</taxon>
        <taxon>Ovalentaria</taxon>
        <taxon>Atherinomorphae</taxon>
        <taxon>Cyprinodontiformes</taxon>
        <taxon>Nothobranchiidae</taxon>
        <taxon>Nothobranchius</taxon>
    </lineage>
</organism>
<dbReference type="SMART" id="SM00450">
    <property type="entry name" value="RHOD"/>
    <property type="match status" value="1"/>
</dbReference>
<dbReference type="EMBL" id="HADZ01003319">
    <property type="protein sequence ID" value="SBP67260.1"/>
    <property type="molecule type" value="Transcribed_RNA"/>
</dbReference>
<evidence type="ECO:0000256" key="1">
    <source>
        <dbReference type="SAM" id="SignalP"/>
    </source>
</evidence>
<dbReference type="InterPro" id="IPR001763">
    <property type="entry name" value="Rhodanese-like_dom"/>
</dbReference>
<evidence type="ECO:0000259" key="2">
    <source>
        <dbReference type="PROSITE" id="PS50206"/>
    </source>
</evidence>
<feature type="domain" description="Rhodanese" evidence="2">
    <location>
        <begin position="77"/>
        <end position="175"/>
    </location>
</feature>
<proteinExistence type="predicted"/>
<feature type="signal peptide" evidence="1">
    <location>
        <begin position="1"/>
        <end position="28"/>
    </location>
</feature>
<dbReference type="PANTHER" id="PTHR44086">
    <property type="entry name" value="THIOSULFATE SULFURTRANSFERASE RDL2, MITOCHONDRIAL-RELATED"/>
    <property type="match status" value="1"/>
</dbReference>
<protein>
    <recommendedName>
        <fullName evidence="2">Rhodanese domain-containing protein</fullName>
    </recommendedName>
</protein>
<reference evidence="3" key="2">
    <citation type="submission" date="2016-06" db="EMBL/GenBank/DDBJ databases">
        <title>The genome of a short-lived fish provides insights into sex chromosome evolution and the genetic control of aging.</title>
        <authorList>
            <person name="Reichwald K."/>
            <person name="Felder M."/>
            <person name="Petzold A."/>
            <person name="Koch P."/>
            <person name="Groth M."/>
            <person name="Platzer M."/>
        </authorList>
    </citation>
    <scope>NUCLEOTIDE SEQUENCE</scope>
    <source>
        <tissue evidence="3">Brain</tissue>
    </source>
</reference>
<dbReference type="Pfam" id="PF00581">
    <property type="entry name" value="Rhodanese"/>
    <property type="match status" value="1"/>
</dbReference>
<keyword evidence="1" id="KW-0732">Signal</keyword>
<accession>A0A1A8DSQ6</accession>
<gene>
    <name evidence="3" type="primary">OLA.2341</name>
</gene>
<dbReference type="EMBL" id="HAEA01008128">
    <property type="protein sequence ID" value="SBQ36608.1"/>
    <property type="molecule type" value="Transcribed_RNA"/>
</dbReference>
<dbReference type="PANTHER" id="PTHR44086:SF4">
    <property type="entry name" value="THIOSULFATE SULFURTRANSFERASE_RHODANESE-LIKE DOMAIN-CONTAINING PROTEIN 1-RELATED"/>
    <property type="match status" value="1"/>
</dbReference>
<dbReference type="InterPro" id="IPR036873">
    <property type="entry name" value="Rhodanese-like_dom_sf"/>
</dbReference>
<dbReference type="SUPFAM" id="SSF52821">
    <property type="entry name" value="Rhodanese/Cell cycle control phosphatase"/>
    <property type="match status" value="1"/>
</dbReference>
<dbReference type="AlphaFoldDB" id="A0A1A8DSQ6"/>
<dbReference type="Gene3D" id="3.40.250.10">
    <property type="entry name" value="Rhodanese-like domain"/>
    <property type="match status" value="1"/>
</dbReference>
<reference evidence="3" key="1">
    <citation type="submission" date="2016-05" db="EMBL/GenBank/DDBJ databases">
        <authorList>
            <person name="Lavstsen T."/>
            <person name="Jespersen J.S."/>
        </authorList>
    </citation>
    <scope>NUCLEOTIDE SEQUENCE</scope>
    <source>
        <tissue evidence="3">Brain</tissue>
    </source>
</reference>
<sequence length="176" mass="19861">MILLCETPFVPVPVIMLSFLLSRGFCQAVTEVNQRSYPTVSSFIRTFTTSSPTCQEHHVKEDEASVVTLSQLKTMLSNHNIQLFDVRTPDEYQAGRIPQAVNIPLDTLDESLKLSPEHFLQTFEVKAPGKDDDNIVFHCRSGVRSSKALAVAHQLGFHKARHYRGGYLEWSEQQGK</sequence>
<dbReference type="PROSITE" id="PS50206">
    <property type="entry name" value="RHODANESE_3"/>
    <property type="match status" value="1"/>
</dbReference>
<name>A0A1A8DSQ6_NOTKA</name>
<evidence type="ECO:0000313" key="3">
    <source>
        <dbReference type="EMBL" id="SBQ36608.1"/>
    </source>
</evidence>
<feature type="chain" id="PRO_5015056096" description="Rhodanese domain-containing protein" evidence="1">
    <location>
        <begin position="29"/>
        <end position="176"/>
    </location>
</feature>